<dbReference type="Proteomes" id="UP000230002">
    <property type="component" value="Unassembled WGS sequence"/>
</dbReference>
<proteinExistence type="predicted"/>
<organism evidence="2 3">
    <name type="scientific">Ganoderma sinense ZZ0214-1</name>
    <dbReference type="NCBI Taxonomy" id="1077348"/>
    <lineage>
        <taxon>Eukaryota</taxon>
        <taxon>Fungi</taxon>
        <taxon>Dikarya</taxon>
        <taxon>Basidiomycota</taxon>
        <taxon>Agaricomycotina</taxon>
        <taxon>Agaricomycetes</taxon>
        <taxon>Polyporales</taxon>
        <taxon>Polyporaceae</taxon>
        <taxon>Ganoderma</taxon>
    </lineage>
</organism>
<comment type="caution">
    <text evidence="2">The sequence shown here is derived from an EMBL/GenBank/DDBJ whole genome shotgun (WGS) entry which is preliminary data.</text>
</comment>
<protein>
    <submittedName>
        <fullName evidence="2">Uncharacterized protein</fullName>
    </submittedName>
</protein>
<dbReference type="STRING" id="1077348.A0A2G8SLU7"/>
<evidence type="ECO:0000313" key="3">
    <source>
        <dbReference type="Proteomes" id="UP000230002"/>
    </source>
</evidence>
<evidence type="ECO:0000256" key="1">
    <source>
        <dbReference type="SAM" id="MobiDB-lite"/>
    </source>
</evidence>
<evidence type="ECO:0000313" key="2">
    <source>
        <dbReference type="EMBL" id="PIL34732.1"/>
    </source>
</evidence>
<name>A0A2G8SLU7_9APHY</name>
<feature type="region of interest" description="Disordered" evidence="1">
    <location>
        <begin position="316"/>
        <end position="388"/>
    </location>
</feature>
<sequence>MSFAPASSSSYVRGSTPAVAPIAGASSATASGVLNAMTDAQALATAQHEASASAAFVRRLAYNDAVTVADLVLALPRPYQFALDAAIRRIAELAEKRVSIRAAIRRAESADTDGKVLPHLTVKSVQLQPAREYEEAGRWLPIKARLDAAAAKHQADVKAINLEFLKDERAVYDTLLANEAVFNSLRGVAHQRKAELEESHKEPVFEYAHKTGTMDDVVWNKTPSGSSDTRIVDWETSRAVVYEGDNLISDLFFIAARAIAIVEQKDLVLRTKIEKKKEIEKKADTQMEDATRPGPSIQSTIDKAVDGKLRALSDQVKKASRPLGLGAKTKKAKTQKSKATGAGKASSSKATTPAKKSAAASSAKAAGKSKKSAASGKKDVKGKGKASN</sequence>
<gene>
    <name evidence="2" type="ORF">GSI_03513</name>
</gene>
<feature type="compositionally biased region" description="Low complexity" evidence="1">
    <location>
        <begin position="337"/>
        <end position="366"/>
    </location>
</feature>
<dbReference type="AlphaFoldDB" id="A0A2G8SLU7"/>
<dbReference type="OrthoDB" id="2749985at2759"/>
<keyword evidence="3" id="KW-1185">Reference proteome</keyword>
<dbReference type="EMBL" id="AYKW01000005">
    <property type="protein sequence ID" value="PIL34732.1"/>
    <property type="molecule type" value="Genomic_DNA"/>
</dbReference>
<reference evidence="2 3" key="1">
    <citation type="journal article" date="2015" name="Sci. Rep.">
        <title>Chromosome-level genome map provides insights into diverse defense mechanisms in the medicinal fungus Ganoderma sinense.</title>
        <authorList>
            <person name="Zhu Y."/>
            <person name="Xu J."/>
            <person name="Sun C."/>
            <person name="Zhou S."/>
            <person name="Xu H."/>
            <person name="Nelson D.R."/>
            <person name="Qian J."/>
            <person name="Song J."/>
            <person name="Luo H."/>
            <person name="Xiang L."/>
            <person name="Li Y."/>
            <person name="Xu Z."/>
            <person name="Ji A."/>
            <person name="Wang L."/>
            <person name="Lu S."/>
            <person name="Hayward A."/>
            <person name="Sun W."/>
            <person name="Li X."/>
            <person name="Schwartz D.C."/>
            <person name="Wang Y."/>
            <person name="Chen S."/>
        </authorList>
    </citation>
    <scope>NUCLEOTIDE SEQUENCE [LARGE SCALE GENOMIC DNA]</scope>
    <source>
        <strain evidence="2 3">ZZ0214-1</strain>
    </source>
</reference>
<accession>A0A2G8SLU7</accession>
<feature type="compositionally biased region" description="Basic and acidic residues" evidence="1">
    <location>
        <begin position="280"/>
        <end position="291"/>
    </location>
</feature>
<feature type="region of interest" description="Disordered" evidence="1">
    <location>
        <begin position="280"/>
        <end position="302"/>
    </location>
</feature>